<evidence type="ECO:0000256" key="2">
    <source>
        <dbReference type="HAMAP-Rule" id="MF_01940"/>
    </source>
</evidence>
<organism evidence="3 4">
    <name type="scientific">Pseudomonas cavernicola</name>
    <dbReference type="NCBI Taxonomy" id="2320866"/>
    <lineage>
        <taxon>Bacteria</taxon>
        <taxon>Pseudomonadati</taxon>
        <taxon>Pseudomonadota</taxon>
        <taxon>Gammaproteobacteria</taxon>
        <taxon>Pseudomonadales</taxon>
        <taxon>Pseudomonadaceae</taxon>
        <taxon>Pseudomonas</taxon>
    </lineage>
</organism>
<dbReference type="GO" id="GO:0008664">
    <property type="term" value="F:RNA 2',3'-cyclic 3'-phosphodiesterase activity"/>
    <property type="evidence" value="ECO:0007669"/>
    <property type="project" value="UniProtKB-EC"/>
</dbReference>
<dbReference type="SUPFAM" id="SSF55144">
    <property type="entry name" value="LigT-like"/>
    <property type="match status" value="1"/>
</dbReference>
<feature type="active site" description="Proton donor" evidence="2">
    <location>
        <position position="42"/>
    </location>
</feature>
<dbReference type="InterPro" id="IPR009097">
    <property type="entry name" value="Cyclic_Pdiesterase"/>
</dbReference>
<dbReference type="Pfam" id="PF13563">
    <property type="entry name" value="2_5_RNA_ligase2"/>
    <property type="match status" value="1"/>
</dbReference>
<dbReference type="AlphaFoldDB" id="A0A418XAX5"/>
<comment type="caution">
    <text evidence="3">The sequence shown here is derived from an EMBL/GenBank/DDBJ whole genome shotgun (WGS) entry which is preliminary data.</text>
</comment>
<evidence type="ECO:0000313" key="3">
    <source>
        <dbReference type="EMBL" id="RJG09624.1"/>
    </source>
</evidence>
<reference evidence="3 4" key="1">
    <citation type="submission" date="2018-09" db="EMBL/GenBank/DDBJ databases">
        <authorList>
            <person name="Zhu H."/>
        </authorList>
    </citation>
    <scope>NUCLEOTIDE SEQUENCE [LARGE SCALE GENOMIC DNA]</scope>
    <source>
        <strain evidence="3 4">K1S02-6</strain>
    </source>
</reference>
<feature type="active site" description="Proton acceptor" evidence="2">
    <location>
        <position position="123"/>
    </location>
</feature>
<dbReference type="EC" id="3.1.4.58" evidence="2"/>
<name>A0A418XAX5_9PSED</name>
<comment type="similarity">
    <text evidence="2">Belongs to the 2H phosphoesterase superfamily. ThpR family.</text>
</comment>
<evidence type="ECO:0000313" key="4">
    <source>
        <dbReference type="Proteomes" id="UP000284021"/>
    </source>
</evidence>
<evidence type="ECO:0000256" key="1">
    <source>
        <dbReference type="ARBA" id="ARBA00022801"/>
    </source>
</evidence>
<dbReference type="NCBIfam" id="TIGR02258">
    <property type="entry name" value="2_5_ligase"/>
    <property type="match status" value="1"/>
</dbReference>
<dbReference type="RefSeq" id="WP_119955318.1">
    <property type="nucleotide sequence ID" value="NZ_QYUR01000006.1"/>
</dbReference>
<protein>
    <recommendedName>
        <fullName evidence="2">RNA 2',3'-cyclic phosphodiesterase</fullName>
        <shortName evidence="2">RNA 2',3'-CPDase</shortName>
        <ecNumber evidence="2">3.1.4.58</ecNumber>
    </recommendedName>
</protein>
<dbReference type="Proteomes" id="UP000284021">
    <property type="component" value="Unassembled WGS sequence"/>
</dbReference>
<dbReference type="HAMAP" id="MF_01940">
    <property type="entry name" value="RNA_CPDase"/>
    <property type="match status" value="1"/>
</dbReference>
<comment type="function">
    <text evidence="2">Hydrolyzes RNA 2',3'-cyclic phosphodiester to an RNA 2'-phosphomonoester.</text>
</comment>
<proteinExistence type="inferred from homology"/>
<keyword evidence="1 2" id="KW-0378">Hydrolase</keyword>
<dbReference type="InterPro" id="IPR004175">
    <property type="entry name" value="RNA_CPDase"/>
</dbReference>
<dbReference type="Gene3D" id="3.90.1140.10">
    <property type="entry name" value="Cyclic phosphodiesterase"/>
    <property type="match status" value="1"/>
</dbReference>
<dbReference type="GO" id="GO:0004113">
    <property type="term" value="F:2',3'-cyclic-nucleotide 3'-phosphodiesterase activity"/>
    <property type="evidence" value="ECO:0007669"/>
    <property type="project" value="InterPro"/>
</dbReference>
<gene>
    <name evidence="3" type="primary">thpR</name>
    <name evidence="3" type="ORF">D3879_16235</name>
</gene>
<feature type="short sequence motif" description="HXTX 1" evidence="2">
    <location>
        <begin position="42"/>
        <end position="45"/>
    </location>
</feature>
<accession>A0A418XAX5</accession>
<comment type="catalytic activity">
    <reaction evidence="2">
        <text>a 3'-end 2',3'-cyclophospho-ribonucleotide-RNA + H2O = a 3'-end 2'-phospho-ribonucleotide-RNA + H(+)</text>
        <dbReference type="Rhea" id="RHEA:11828"/>
        <dbReference type="Rhea" id="RHEA-COMP:10464"/>
        <dbReference type="Rhea" id="RHEA-COMP:17353"/>
        <dbReference type="ChEBI" id="CHEBI:15377"/>
        <dbReference type="ChEBI" id="CHEBI:15378"/>
        <dbReference type="ChEBI" id="CHEBI:83064"/>
        <dbReference type="ChEBI" id="CHEBI:173113"/>
        <dbReference type="EC" id="3.1.4.58"/>
    </reaction>
</comment>
<dbReference type="PANTHER" id="PTHR35561">
    <property type="entry name" value="RNA 2',3'-CYCLIC PHOSPHODIESTERASE"/>
    <property type="match status" value="1"/>
</dbReference>
<keyword evidence="4" id="KW-1185">Reference proteome</keyword>
<sequence length="190" mass="20908">MSTPPLHLFFALACPPDLARNITAWRDDLQLDGRPVAASNLHLTLAFLGSQPRGRLGDLKALAAGLQAPAFNLQLDSLCRWRNGLLYLAPSQPPAALLALAQRLRDDLLSAGFSLESRPFHVHLTLTRRCPLFPADANPSFDWPVSEFALFASENTARGTHYRLLERWQLHPNGSAVVSPRNSRSSLQGP</sequence>
<dbReference type="EMBL" id="QYUR01000006">
    <property type="protein sequence ID" value="RJG09624.1"/>
    <property type="molecule type" value="Genomic_DNA"/>
</dbReference>
<dbReference type="OrthoDB" id="7061261at2"/>
<feature type="short sequence motif" description="HXTX 2" evidence="2">
    <location>
        <begin position="123"/>
        <end position="126"/>
    </location>
</feature>
<dbReference type="PANTHER" id="PTHR35561:SF1">
    <property type="entry name" value="RNA 2',3'-CYCLIC PHOSPHODIESTERASE"/>
    <property type="match status" value="1"/>
</dbReference>